<evidence type="ECO:0000313" key="2">
    <source>
        <dbReference type="EMBL" id="GFS12985.1"/>
    </source>
</evidence>
<evidence type="ECO:0000256" key="1">
    <source>
        <dbReference type="ARBA" id="ARBA00009275"/>
    </source>
</evidence>
<dbReference type="EMBL" id="BMAT01006452">
    <property type="protein sequence ID" value="GFS12985.1"/>
    <property type="molecule type" value="Genomic_DNA"/>
</dbReference>
<dbReference type="Proteomes" id="UP000762676">
    <property type="component" value="Unassembled WGS sequence"/>
</dbReference>
<accession>A0AAV4ISR2</accession>
<evidence type="ECO:0000313" key="3">
    <source>
        <dbReference type="Proteomes" id="UP000762676"/>
    </source>
</evidence>
<dbReference type="InterPro" id="IPR001130">
    <property type="entry name" value="TatD-like"/>
</dbReference>
<dbReference type="InterPro" id="IPR032466">
    <property type="entry name" value="Metal_Hydrolase"/>
</dbReference>
<keyword evidence="2" id="KW-0378">Hydrolase</keyword>
<keyword evidence="3" id="KW-1185">Reference proteome</keyword>
<proteinExistence type="inferred from homology"/>
<comment type="similarity">
    <text evidence="1">Belongs to the metallo-dependent hydrolases superfamily. TatD-type hydrolase family.</text>
</comment>
<dbReference type="SUPFAM" id="SSF51556">
    <property type="entry name" value="Metallo-dependent hydrolases"/>
    <property type="match status" value="1"/>
</dbReference>
<sequence>MPLSRRPGATERLRGGVVVFCDPHSYPRNVDRIVDVPGFIPAVGIHPKQVSTWTASEKESFQILMRSAKIKALGEVGLDYQAHHMEKQEEFLGTGHFLRGDQKRGLKGIPAERLLLATDGPYRSTVGKKNDNTPHHLGDVAVAVASVREEPVSEIIALANQNLCRLFRIPSA</sequence>
<dbReference type="GO" id="GO:0016788">
    <property type="term" value="F:hydrolase activity, acting on ester bonds"/>
    <property type="evidence" value="ECO:0007669"/>
    <property type="project" value="InterPro"/>
</dbReference>
<dbReference type="PANTHER" id="PTHR46363:SF1">
    <property type="entry name" value="DEOXYRIBONUCLEASE TATDN2-RELATED"/>
    <property type="match status" value="1"/>
</dbReference>
<comment type="caution">
    <text evidence="2">The sequence shown here is derived from an EMBL/GenBank/DDBJ whole genome shotgun (WGS) entry which is preliminary data.</text>
</comment>
<name>A0AAV4ISR2_9GAST</name>
<dbReference type="Pfam" id="PF01026">
    <property type="entry name" value="TatD_DNase"/>
    <property type="match status" value="2"/>
</dbReference>
<dbReference type="AlphaFoldDB" id="A0AAV4ISR2"/>
<gene>
    <name evidence="2" type="ORF">ElyMa_003125100</name>
</gene>
<organism evidence="2 3">
    <name type="scientific">Elysia marginata</name>
    <dbReference type="NCBI Taxonomy" id="1093978"/>
    <lineage>
        <taxon>Eukaryota</taxon>
        <taxon>Metazoa</taxon>
        <taxon>Spiralia</taxon>
        <taxon>Lophotrochozoa</taxon>
        <taxon>Mollusca</taxon>
        <taxon>Gastropoda</taxon>
        <taxon>Heterobranchia</taxon>
        <taxon>Euthyneura</taxon>
        <taxon>Panpulmonata</taxon>
        <taxon>Sacoglossa</taxon>
        <taxon>Placobranchoidea</taxon>
        <taxon>Plakobranchidae</taxon>
        <taxon>Elysia</taxon>
    </lineage>
</organism>
<dbReference type="Gene3D" id="3.20.20.140">
    <property type="entry name" value="Metal-dependent hydrolases"/>
    <property type="match status" value="2"/>
</dbReference>
<dbReference type="PANTHER" id="PTHR46363">
    <property type="entry name" value="DEOXYRIBONUCLEASE TATDN2-RELATED"/>
    <property type="match status" value="1"/>
</dbReference>
<reference evidence="2 3" key="1">
    <citation type="journal article" date="2021" name="Elife">
        <title>Chloroplast acquisition without the gene transfer in kleptoplastic sea slugs, Plakobranchus ocellatus.</title>
        <authorList>
            <person name="Maeda T."/>
            <person name="Takahashi S."/>
            <person name="Yoshida T."/>
            <person name="Shimamura S."/>
            <person name="Takaki Y."/>
            <person name="Nagai Y."/>
            <person name="Toyoda A."/>
            <person name="Suzuki Y."/>
            <person name="Arimoto A."/>
            <person name="Ishii H."/>
            <person name="Satoh N."/>
            <person name="Nishiyama T."/>
            <person name="Hasebe M."/>
            <person name="Maruyama T."/>
            <person name="Minagawa J."/>
            <person name="Obokata J."/>
            <person name="Shigenobu S."/>
        </authorList>
    </citation>
    <scope>NUCLEOTIDE SEQUENCE [LARGE SCALE GENOMIC DNA]</scope>
</reference>
<protein>
    <submittedName>
        <fullName evidence="2">Hydrolase TatD</fullName>
    </submittedName>
</protein>